<feature type="chain" id="PRO_5046928184" description="Peptidase M1 membrane alanine aminopeptidase domain-containing protein" evidence="1">
    <location>
        <begin position="29"/>
        <end position="474"/>
    </location>
</feature>
<accession>A0ABN0YCH7</accession>
<dbReference type="Gene3D" id="1.10.390.10">
    <property type="entry name" value="Neutral Protease Domain 2"/>
    <property type="match status" value="1"/>
</dbReference>
<comment type="caution">
    <text evidence="2">The sequence shown here is derived from an EMBL/GenBank/DDBJ whole genome shotgun (WGS) entry which is preliminary data.</text>
</comment>
<evidence type="ECO:0008006" key="4">
    <source>
        <dbReference type="Google" id="ProtNLM"/>
    </source>
</evidence>
<dbReference type="EMBL" id="BAAAEJ010000007">
    <property type="protein sequence ID" value="GAA0390891.1"/>
    <property type="molecule type" value="Genomic_DNA"/>
</dbReference>
<evidence type="ECO:0000313" key="3">
    <source>
        <dbReference type="Proteomes" id="UP001500791"/>
    </source>
</evidence>
<keyword evidence="1" id="KW-0732">Signal</keyword>
<name>A0ABN0YCH7_9CAUL</name>
<feature type="signal peptide" evidence="1">
    <location>
        <begin position="1"/>
        <end position="28"/>
    </location>
</feature>
<dbReference type="RefSeq" id="WP_243862817.1">
    <property type="nucleotide sequence ID" value="NZ_BAAAEJ010000007.1"/>
</dbReference>
<protein>
    <recommendedName>
        <fullName evidence="4">Peptidase M1 membrane alanine aminopeptidase domain-containing protein</fullName>
    </recommendedName>
</protein>
<dbReference type="InterPro" id="IPR027268">
    <property type="entry name" value="Peptidase_M4/M1_CTD_sf"/>
</dbReference>
<reference evidence="2 3" key="1">
    <citation type="journal article" date="2019" name="Int. J. Syst. Evol. Microbiol.">
        <title>The Global Catalogue of Microorganisms (GCM) 10K type strain sequencing project: providing services to taxonomists for standard genome sequencing and annotation.</title>
        <authorList>
            <consortium name="The Broad Institute Genomics Platform"/>
            <consortium name="The Broad Institute Genome Sequencing Center for Infectious Disease"/>
            <person name="Wu L."/>
            <person name="Ma J."/>
        </authorList>
    </citation>
    <scope>NUCLEOTIDE SEQUENCE [LARGE SCALE GENOMIC DNA]</scope>
    <source>
        <strain evidence="2 3">JCM 13476</strain>
    </source>
</reference>
<evidence type="ECO:0000313" key="2">
    <source>
        <dbReference type="EMBL" id="GAA0390891.1"/>
    </source>
</evidence>
<evidence type="ECO:0000256" key="1">
    <source>
        <dbReference type="SAM" id="SignalP"/>
    </source>
</evidence>
<sequence length="474" mass="51543">MRIGIPMVAGLALMAAAVSGCASGSVLAQQAPMTPRAEVERQGETLLVRYEMDRDAAVWVFTDSALISEVRQPWRPTQWTVMTPNVVLDRTGHYDFLRTEDGSPVPRTVEIRVRPQSVNLEAEYPTLSFTNGAVALPTGQMSVFPMGSVAEVAALPSDLNGVDTHVGPTQVSWRDQAGPVLFAGERRPYLITQHERSYVLMGDADVTRSEGLTAVIDPALPDWMAATLSEAAPVTGQWYRQRLGPASAGAQKPVLMAAWRGATERMTSMGGSVLPGLIVMNFEGQGITQPTDRVRERALWFIAHEAAHFWLGQTVRYEYARDSWITEGGADLMAVRALKARDPSYDDKAELQTEIDDCVKYAGKPVAEAGARGEHRAYYACGAVFAMSAEAAQKSKTGGDFLDFIGPLIDANRDDGVLTSSEWLIHYAAAGARMEQARLMLEMINSGAPDPATSVLTLLEGWDVTLQDGRVVLR</sequence>
<dbReference type="PROSITE" id="PS51257">
    <property type="entry name" value="PROKAR_LIPOPROTEIN"/>
    <property type="match status" value="1"/>
</dbReference>
<keyword evidence="3" id="KW-1185">Reference proteome</keyword>
<dbReference type="Proteomes" id="UP001500791">
    <property type="component" value="Unassembled WGS sequence"/>
</dbReference>
<gene>
    <name evidence="2" type="ORF">GCM10009093_16900</name>
</gene>
<proteinExistence type="predicted"/>
<organism evidence="2 3">
    <name type="scientific">Brevundimonas terrae</name>
    <dbReference type="NCBI Taxonomy" id="363631"/>
    <lineage>
        <taxon>Bacteria</taxon>
        <taxon>Pseudomonadati</taxon>
        <taxon>Pseudomonadota</taxon>
        <taxon>Alphaproteobacteria</taxon>
        <taxon>Caulobacterales</taxon>
        <taxon>Caulobacteraceae</taxon>
        <taxon>Brevundimonas</taxon>
    </lineage>
</organism>
<dbReference type="SUPFAM" id="SSF55486">
    <property type="entry name" value="Metalloproteases ('zincins'), catalytic domain"/>
    <property type="match status" value="1"/>
</dbReference>